<feature type="region of interest" description="Disordered" evidence="6">
    <location>
        <begin position="1"/>
        <end position="26"/>
    </location>
</feature>
<evidence type="ECO:0000256" key="7">
    <source>
        <dbReference type="SAM" id="Phobius"/>
    </source>
</evidence>
<accession>A0ABP9KBV9</accession>
<sequence>MPDDDAETDDSTRTDDSSSRGSVLSGTEAPLGERARAWAKRTARQSALLIWRVAVKAWDDSIFAKSAAAAFWQTLSLAPLLLGVLGSLGYVGGWFGPDTVQIVESKIITFSRDLFSANVVSDLIEPTVKDVLGRGRGAVVSVGFVLSLWAGSSAMATFVDSIVEAHDQQDARNPVWQRIFALLLYVLFLVAAVFILPLVALGPALIGRALPEAWRAIGLSLLDDFYYPGVGLLLIGGLTTLYKLALHKSLPWHRLFGGALLAAVFFMAASEILRQYLAWVTKTGVSYGALATPIAFLLFTYFLGFAVIVGAEFNAAVQEFWPAKATRVEQVREWIANQVRGEQSPEDGDSDDNDDNGGDDNGGGDNGGGDDESDLAQRPSDTTQRPSDTAPPSDADPSVAPTDAKGRTASEPELLAEGAHAAQPPRQPHSPLRSPS</sequence>
<dbReference type="PANTHER" id="PTHR30213:SF0">
    <property type="entry name" value="UPF0761 MEMBRANE PROTEIN YIHY"/>
    <property type="match status" value="1"/>
</dbReference>
<dbReference type="InterPro" id="IPR017039">
    <property type="entry name" value="Virul_fac_BrkB"/>
</dbReference>
<name>A0ABP9KBV9_9NOCA</name>
<evidence type="ECO:0000256" key="3">
    <source>
        <dbReference type="ARBA" id="ARBA00022692"/>
    </source>
</evidence>
<feature type="transmembrane region" description="Helical" evidence="7">
    <location>
        <begin position="225"/>
        <end position="244"/>
    </location>
</feature>
<feature type="compositionally biased region" description="Acidic residues" evidence="6">
    <location>
        <begin position="344"/>
        <end position="358"/>
    </location>
</feature>
<dbReference type="RefSeq" id="WP_345496122.1">
    <property type="nucleotide sequence ID" value="NZ_BAABJM010000002.1"/>
</dbReference>
<evidence type="ECO:0000256" key="4">
    <source>
        <dbReference type="ARBA" id="ARBA00022989"/>
    </source>
</evidence>
<feature type="transmembrane region" description="Helical" evidence="7">
    <location>
        <begin position="256"/>
        <end position="277"/>
    </location>
</feature>
<keyword evidence="5 7" id="KW-0472">Membrane</keyword>
<dbReference type="PANTHER" id="PTHR30213">
    <property type="entry name" value="INNER MEMBRANE PROTEIN YHJD"/>
    <property type="match status" value="1"/>
</dbReference>
<comment type="caution">
    <text evidence="8">The sequence shown here is derived from an EMBL/GenBank/DDBJ whole genome shotgun (WGS) entry which is preliminary data.</text>
</comment>
<comment type="subcellular location">
    <subcellularLocation>
        <location evidence="1">Cell membrane</location>
        <topology evidence="1">Multi-pass membrane protein</topology>
    </subcellularLocation>
</comment>
<dbReference type="Proteomes" id="UP001500603">
    <property type="component" value="Unassembled WGS sequence"/>
</dbReference>
<feature type="transmembrane region" description="Helical" evidence="7">
    <location>
        <begin position="138"/>
        <end position="159"/>
    </location>
</feature>
<keyword evidence="4 7" id="KW-1133">Transmembrane helix</keyword>
<dbReference type="Pfam" id="PF03631">
    <property type="entry name" value="Virul_fac_BrkB"/>
    <property type="match status" value="1"/>
</dbReference>
<feature type="region of interest" description="Disordered" evidence="6">
    <location>
        <begin position="338"/>
        <end position="436"/>
    </location>
</feature>
<gene>
    <name evidence="8" type="ORF">GCM10023318_31680</name>
</gene>
<evidence type="ECO:0000256" key="5">
    <source>
        <dbReference type="ARBA" id="ARBA00023136"/>
    </source>
</evidence>
<evidence type="ECO:0000256" key="1">
    <source>
        <dbReference type="ARBA" id="ARBA00004651"/>
    </source>
</evidence>
<organism evidence="8 9">
    <name type="scientific">Nocardia callitridis</name>
    <dbReference type="NCBI Taxonomy" id="648753"/>
    <lineage>
        <taxon>Bacteria</taxon>
        <taxon>Bacillati</taxon>
        <taxon>Actinomycetota</taxon>
        <taxon>Actinomycetes</taxon>
        <taxon>Mycobacteriales</taxon>
        <taxon>Nocardiaceae</taxon>
        <taxon>Nocardia</taxon>
    </lineage>
</organism>
<dbReference type="EMBL" id="BAABJM010000002">
    <property type="protein sequence ID" value="GAA5055470.1"/>
    <property type="molecule type" value="Genomic_DNA"/>
</dbReference>
<keyword evidence="9" id="KW-1185">Reference proteome</keyword>
<feature type="compositionally biased region" description="Low complexity" evidence="6">
    <location>
        <begin position="386"/>
        <end position="403"/>
    </location>
</feature>
<evidence type="ECO:0000313" key="9">
    <source>
        <dbReference type="Proteomes" id="UP001500603"/>
    </source>
</evidence>
<feature type="transmembrane region" description="Helical" evidence="7">
    <location>
        <begin position="75"/>
        <end position="95"/>
    </location>
</feature>
<evidence type="ECO:0000256" key="2">
    <source>
        <dbReference type="ARBA" id="ARBA00022475"/>
    </source>
</evidence>
<evidence type="ECO:0000256" key="6">
    <source>
        <dbReference type="SAM" id="MobiDB-lite"/>
    </source>
</evidence>
<evidence type="ECO:0000313" key="8">
    <source>
        <dbReference type="EMBL" id="GAA5055470.1"/>
    </source>
</evidence>
<keyword evidence="2" id="KW-1003">Cell membrane</keyword>
<keyword evidence="3 7" id="KW-0812">Transmembrane</keyword>
<feature type="transmembrane region" description="Helical" evidence="7">
    <location>
        <begin position="289"/>
        <end position="311"/>
    </location>
</feature>
<protein>
    <submittedName>
        <fullName evidence="8">YihY/virulence factor BrkB family protein</fullName>
    </submittedName>
</protein>
<proteinExistence type="predicted"/>
<feature type="transmembrane region" description="Helical" evidence="7">
    <location>
        <begin position="180"/>
        <end position="205"/>
    </location>
</feature>
<reference evidence="9" key="1">
    <citation type="journal article" date="2019" name="Int. J. Syst. Evol. Microbiol.">
        <title>The Global Catalogue of Microorganisms (GCM) 10K type strain sequencing project: providing services to taxonomists for standard genome sequencing and annotation.</title>
        <authorList>
            <consortium name="The Broad Institute Genomics Platform"/>
            <consortium name="The Broad Institute Genome Sequencing Center for Infectious Disease"/>
            <person name="Wu L."/>
            <person name="Ma J."/>
        </authorList>
    </citation>
    <scope>NUCLEOTIDE SEQUENCE [LARGE SCALE GENOMIC DNA]</scope>
    <source>
        <strain evidence="9">JCM 18298</strain>
    </source>
</reference>